<dbReference type="PANTHER" id="PTHR11142">
    <property type="entry name" value="PSEUDOURIDYLATE SYNTHASE"/>
    <property type="match status" value="1"/>
</dbReference>
<dbReference type="FunFam" id="3.30.70.580:FF:000001">
    <property type="entry name" value="tRNA pseudouridine synthase A"/>
    <property type="match status" value="1"/>
</dbReference>
<comment type="similarity">
    <text evidence="1 4 7">Belongs to the tRNA pseudouridine synthase TruA family.</text>
</comment>
<keyword evidence="2 4" id="KW-0819">tRNA processing</keyword>
<dbReference type="AlphaFoldDB" id="A0A2X2RLI8"/>
<dbReference type="GO" id="GO:0031119">
    <property type="term" value="P:tRNA pseudouridine synthesis"/>
    <property type="evidence" value="ECO:0007669"/>
    <property type="project" value="UniProtKB-UniRule"/>
</dbReference>
<name>A0A2X2RLI8_CAPOC</name>
<dbReference type="InterPro" id="IPR020095">
    <property type="entry name" value="PsdUridine_synth_TruA_C"/>
</dbReference>
<dbReference type="Proteomes" id="UP000249891">
    <property type="component" value="Unassembled WGS sequence"/>
</dbReference>
<dbReference type="HAMAP" id="MF_00171">
    <property type="entry name" value="TruA"/>
    <property type="match status" value="1"/>
</dbReference>
<dbReference type="Gene3D" id="3.30.70.580">
    <property type="entry name" value="Pseudouridine synthase I, catalytic domain, N-terminal subdomain"/>
    <property type="match status" value="1"/>
</dbReference>
<dbReference type="InterPro" id="IPR001406">
    <property type="entry name" value="PsdUridine_synth_TruA"/>
</dbReference>
<evidence type="ECO:0000256" key="3">
    <source>
        <dbReference type="ARBA" id="ARBA00023235"/>
    </source>
</evidence>
<evidence type="ECO:0000313" key="9">
    <source>
        <dbReference type="EMBL" id="SQA79207.1"/>
    </source>
</evidence>
<dbReference type="PANTHER" id="PTHR11142:SF0">
    <property type="entry name" value="TRNA PSEUDOURIDINE SYNTHASE-LIKE 1"/>
    <property type="match status" value="1"/>
</dbReference>
<dbReference type="EC" id="5.4.99.12" evidence="4"/>
<organism evidence="9 10">
    <name type="scientific">Capnocytophaga ochracea</name>
    <dbReference type="NCBI Taxonomy" id="1018"/>
    <lineage>
        <taxon>Bacteria</taxon>
        <taxon>Pseudomonadati</taxon>
        <taxon>Bacteroidota</taxon>
        <taxon>Flavobacteriia</taxon>
        <taxon>Flavobacteriales</taxon>
        <taxon>Flavobacteriaceae</taxon>
        <taxon>Capnocytophaga</taxon>
    </lineage>
</organism>
<evidence type="ECO:0000259" key="8">
    <source>
        <dbReference type="Pfam" id="PF01416"/>
    </source>
</evidence>
<feature type="domain" description="Pseudouridine synthase I TruA alpha/beta" evidence="8">
    <location>
        <begin position="21"/>
        <end position="114"/>
    </location>
</feature>
<evidence type="ECO:0000256" key="1">
    <source>
        <dbReference type="ARBA" id="ARBA00009375"/>
    </source>
</evidence>
<comment type="caution">
    <text evidence="4">Lacks conserved residue(s) required for the propagation of feature annotation.</text>
</comment>
<evidence type="ECO:0000256" key="2">
    <source>
        <dbReference type="ARBA" id="ARBA00022694"/>
    </source>
</evidence>
<dbReference type="InterPro" id="IPR020097">
    <property type="entry name" value="PsdUridine_synth_TruA_a/b_dom"/>
</dbReference>
<dbReference type="CDD" id="cd02570">
    <property type="entry name" value="PseudoU_synth_EcTruA"/>
    <property type="match status" value="1"/>
</dbReference>
<evidence type="ECO:0000256" key="5">
    <source>
        <dbReference type="PIRSR" id="PIRSR001430-1"/>
    </source>
</evidence>
<reference evidence="9 10" key="1">
    <citation type="submission" date="2018-06" db="EMBL/GenBank/DDBJ databases">
        <authorList>
            <consortium name="Pathogen Informatics"/>
            <person name="Doyle S."/>
        </authorList>
    </citation>
    <scope>NUCLEOTIDE SEQUENCE [LARGE SCALE GENOMIC DNA]</scope>
    <source>
        <strain evidence="9 10">NCTC11546</strain>
    </source>
</reference>
<dbReference type="InterPro" id="IPR020094">
    <property type="entry name" value="TruA/RsuA/RluB/E/F_N"/>
</dbReference>
<dbReference type="GO" id="GO:0003723">
    <property type="term" value="F:RNA binding"/>
    <property type="evidence" value="ECO:0007669"/>
    <property type="project" value="InterPro"/>
</dbReference>
<dbReference type="GO" id="GO:0160147">
    <property type="term" value="F:tRNA pseudouridine(38-40) synthase activity"/>
    <property type="evidence" value="ECO:0007669"/>
    <property type="project" value="UniProtKB-EC"/>
</dbReference>
<feature type="binding site" evidence="4 6">
    <location>
        <position position="120"/>
    </location>
    <ligand>
        <name>substrate</name>
    </ligand>
</feature>
<accession>A0A2X2RLI8</accession>
<dbReference type="EMBL" id="UARG01000017">
    <property type="protein sequence ID" value="SQA79207.1"/>
    <property type="molecule type" value="Genomic_DNA"/>
</dbReference>
<dbReference type="InterPro" id="IPR020103">
    <property type="entry name" value="PsdUridine_synth_cat_dom_sf"/>
</dbReference>
<evidence type="ECO:0000256" key="4">
    <source>
        <dbReference type="HAMAP-Rule" id="MF_00171"/>
    </source>
</evidence>
<dbReference type="RefSeq" id="WP_128092062.1">
    <property type="nucleotide sequence ID" value="NZ_UARG01000017.1"/>
</dbReference>
<comment type="catalytic activity">
    <reaction evidence="4 7">
        <text>uridine(38/39/40) in tRNA = pseudouridine(38/39/40) in tRNA</text>
        <dbReference type="Rhea" id="RHEA:22376"/>
        <dbReference type="Rhea" id="RHEA-COMP:10085"/>
        <dbReference type="Rhea" id="RHEA-COMP:10087"/>
        <dbReference type="ChEBI" id="CHEBI:65314"/>
        <dbReference type="ChEBI" id="CHEBI:65315"/>
        <dbReference type="EC" id="5.4.99.12"/>
    </reaction>
</comment>
<gene>
    <name evidence="4 9" type="primary">truA</name>
    <name evidence="9" type="ORF">NCTC11546_02471</name>
</gene>
<evidence type="ECO:0000313" key="10">
    <source>
        <dbReference type="Proteomes" id="UP000249891"/>
    </source>
</evidence>
<dbReference type="SUPFAM" id="SSF55120">
    <property type="entry name" value="Pseudouridine synthase"/>
    <property type="match status" value="1"/>
</dbReference>
<dbReference type="PIRSF" id="PIRSF001430">
    <property type="entry name" value="tRNA_psdUrid_synth"/>
    <property type="match status" value="1"/>
</dbReference>
<sequence>MLCYLLLFIKIKMRYFIELSFFGKNYYGWQSQPKAISVQEVLQKALSTLLRTPIEVVGAGRTDSGVHALQMYAHFDVTEALPANLVHKLNAFLPKDIAVHHIYEVQPNAHARFDALKRTYQYHISTQKDAFAYDYAMAFTLPLNVALMNEAAQILFDYTDFQCFSKTHTDVKTYNCKIYEAHWDKVENQLIFTITADRFLRNMVRAIVGTLIDVGLQKLSLTDFEDIIISKKRSKAGASVPACGLYLTHIEYPESLFVEKKD</sequence>
<dbReference type="NCBIfam" id="TIGR00071">
    <property type="entry name" value="hisT_truA"/>
    <property type="match status" value="1"/>
</dbReference>
<proteinExistence type="inferred from homology"/>
<evidence type="ECO:0000256" key="6">
    <source>
        <dbReference type="PIRSR" id="PIRSR001430-2"/>
    </source>
</evidence>
<comment type="function">
    <text evidence="4">Formation of pseudouridine at positions 38, 39 and 40 in the anticodon stem and loop of transfer RNAs.</text>
</comment>
<dbReference type="Gene3D" id="3.30.70.660">
    <property type="entry name" value="Pseudouridine synthase I, catalytic domain, C-terminal subdomain"/>
    <property type="match status" value="1"/>
</dbReference>
<keyword evidence="3 4" id="KW-0413">Isomerase</keyword>
<protein>
    <recommendedName>
        <fullName evidence="4">tRNA pseudouridine synthase A</fullName>
        <ecNumber evidence="4">5.4.99.12</ecNumber>
    </recommendedName>
    <alternativeName>
        <fullName evidence="4">tRNA pseudouridine(38-40) synthase</fullName>
    </alternativeName>
    <alternativeName>
        <fullName evidence="4">tRNA pseudouridylate synthase I</fullName>
    </alternativeName>
    <alternativeName>
        <fullName evidence="4">tRNA-uridine isomerase I</fullName>
    </alternativeName>
</protein>
<feature type="domain" description="Pseudouridine synthase I TruA alpha/beta" evidence="8">
    <location>
        <begin position="159"/>
        <end position="253"/>
    </location>
</feature>
<feature type="active site" description="Nucleophile" evidence="4 5">
    <location>
        <position position="63"/>
    </location>
</feature>
<evidence type="ECO:0000256" key="7">
    <source>
        <dbReference type="RuleBase" id="RU003792"/>
    </source>
</evidence>
<comment type="subunit">
    <text evidence="4">Homodimer.</text>
</comment>
<dbReference type="Pfam" id="PF01416">
    <property type="entry name" value="PseudoU_synth_1"/>
    <property type="match status" value="2"/>
</dbReference>